<reference evidence="3 4" key="1">
    <citation type="journal article" date="2015" name="Int. J. Syst. Evol. Microbiol.">
        <title>Mariniphaga sediminis sp. nov., isolated from coastal sediment.</title>
        <authorList>
            <person name="Wang F.Q."/>
            <person name="Shen Q.Y."/>
            <person name="Chen G.J."/>
            <person name="Du Z.J."/>
        </authorList>
    </citation>
    <scope>NUCLEOTIDE SEQUENCE [LARGE SCALE GENOMIC DNA]</scope>
    <source>
        <strain evidence="3 4">SY21</strain>
    </source>
</reference>
<feature type="domain" description="Phosphatidic acid phosphatase type 2/haloperoxidase" evidence="2">
    <location>
        <begin position="81"/>
        <end position="196"/>
    </location>
</feature>
<dbReference type="PANTHER" id="PTHR14969">
    <property type="entry name" value="SPHINGOSINE-1-PHOSPHATE PHOSPHOHYDROLASE"/>
    <property type="match status" value="1"/>
</dbReference>
<keyword evidence="1" id="KW-1133">Transmembrane helix</keyword>
<feature type="transmembrane region" description="Helical" evidence="1">
    <location>
        <begin position="177"/>
        <end position="199"/>
    </location>
</feature>
<dbReference type="RefSeq" id="WP_119351636.1">
    <property type="nucleotide sequence ID" value="NZ_QWET01000021.1"/>
</dbReference>
<accession>A0A399CZ67</accession>
<evidence type="ECO:0000259" key="2">
    <source>
        <dbReference type="SMART" id="SM00014"/>
    </source>
</evidence>
<keyword evidence="1" id="KW-0472">Membrane</keyword>
<evidence type="ECO:0000313" key="3">
    <source>
        <dbReference type="EMBL" id="RIH63370.1"/>
    </source>
</evidence>
<feature type="transmembrane region" description="Helical" evidence="1">
    <location>
        <begin position="154"/>
        <end position="171"/>
    </location>
</feature>
<dbReference type="Pfam" id="PF01569">
    <property type="entry name" value="PAP2"/>
    <property type="match status" value="1"/>
</dbReference>
<dbReference type="SUPFAM" id="SSF48317">
    <property type="entry name" value="Acid phosphatase/Vanadium-dependent haloperoxidase"/>
    <property type="match status" value="1"/>
</dbReference>
<dbReference type="InterPro" id="IPR000326">
    <property type="entry name" value="PAP2/HPO"/>
</dbReference>
<dbReference type="Gene3D" id="1.20.144.10">
    <property type="entry name" value="Phosphatidic acid phosphatase type 2/haloperoxidase"/>
    <property type="match status" value="1"/>
</dbReference>
<dbReference type="InterPro" id="IPR036938">
    <property type="entry name" value="PAP2/HPO_sf"/>
</dbReference>
<sequence length="219" mass="25178">MKKLISENRFFFLPYVLFLLVCTFLLLTFSKPGLHIWLNQAHSSFFDGFFRYLTHLGDGTMIAILTIIFLFVKYRYAIAFLMGSLLTAGVVNLFKKVLLDDMYRPSKYFELFETYQLHLVEGVNQHSLQSFPSGHTATAFNVFLMLALVCKNQYLKGALLLLAVLVAYSRVYLSQHFIIDITVGSIISVILLLASFYWVEKWNKTWLNSSVLTKANPSK</sequence>
<dbReference type="SMART" id="SM00014">
    <property type="entry name" value="acidPPc"/>
    <property type="match status" value="1"/>
</dbReference>
<keyword evidence="1" id="KW-0812">Transmembrane</keyword>
<dbReference type="AlphaFoldDB" id="A0A399CZ67"/>
<protein>
    <submittedName>
        <fullName evidence="3">Phosphatase PAP2 family protein</fullName>
    </submittedName>
</protein>
<dbReference type="OrthoDB" id="9773582at2"/>
<feature type="transmembrane region" description="Helical" evidence="1">
    <location>
        <begin position="76"/>
        <end position="94"/>
    </location>
</feature>
<evidence type="ECO:0000256" key="1">
    <source>
        <dbReference type="SAM" id="Phobius"/>
    </source>
</evidence>
<dbReference type="Proteomes" id="UP000266441">
    <property type="component" value="Unassembled WGS sequence"/>
</dbReference>
<gene>
    <name evidence="3" type="ORF">D1164_19760</name>
</gene>
<evidence type="ECO:0000313" key="4">
    <source>
        <dbReference type="Proteomes" id="UP000266441"/>
    </source>
</evidence>
<comment type="caution">
    <text evidence="3">The sequence shown here is derived from an EMBL/GenBank/DDBJ whole genome shotgun (WGS) entry which is preliminary data.</text>
</comment>
<name>A0A399CZ67_9BACT</name>
<keyword evidence="4" id="KW-1185">Reference proteome</keyword>
<feature type="transmembrane region" description="Helical" evidence="1">
    <location>
        <begin position="49"/>
        <end position="70"/>
    </location>
</feature>
<organism evidence="3 4">
    <name type="scientific">Mariniphaga sediminis</name>
    <dbReference type="NCBI Taxonomy" id="1628158"/>
    <lineage>
        <taxon>Bacteria</taxon>
        <taxon>Pseudomonadati</taxon>
        <taxon>Bacteroidota</taxon>
        <taxon>Bacteroidia</taxon>
        <taxon>Marinilabiliales</taxon>
        <taxon>Prolixibacteraceae</taxon>
        <taxon>Mariniphaga</taxon>
    </lineage>
</organism>
<feature type="transmembrane region" description="Helical" evidence="1">
    <location>
        <begin position="12"/>
        <end position="29"/>
    </location>
</feature>
<proteinExistence type="predicted"/>
<dbReference type="PANTHER" id="PTHR14969:SF13">
    <property type="entry name" value="AT30094P"/>
    <property type="match status" value="1"/>
</dbReference>
<dbReference type="EMBL" id="QWET01000021">
    <property type="protein sequence ID" value="RIH63370.1"/>
    <property type="molecule type" value="Genomic_DNA"/>
</dbReference>